<gene>
    <name evidence="1" type="ORF">elemo143B_phanotate47</name>
</gene>
<protein>
    <submittedName>
        <fullName evidence="1">Uncharacterized protein</fullName>
    </submittedName>
</protein>
<accession>A0A7D7F169</accession>
<reference evidence="2" key="1">
    <citation type="submission" date="2020-05" db="EMBL/GenBank/DDBJ databases">
        <title>Genomics and ecology of novel Flavobacterium phages from the Baltic Sea.</title>
        <authorList>
            <person name="Hoetzinger M."/>
            <person name="Nilsson E."/>
            <person name="Holmfeldt K."/>
        </authorList>
    </citation>
    <scope>NUCLEOTIDE SEQUENCE [LARGE SCALE GENOMIC DNA]</scope>
</reference>
<evidence type="ECO:0000313" key="1">
    <source>
        <dbReference type="EMBL" id="QMP84937.1"/>
    </source>
</evidence>
<dbReference type="Proteomes" id="UP000683011">
    <property type="component" value="Segment"/>
</dbReference>
<dbReference type="EMBL" id="MT497068">
    <property type="protein sequence ID" value="QMP84937.1"/>
    <property type="molecule type" value="Genomic_DNA"/>
</dbReference>
<proteinExistence type="predicted"/>
<name>A0A7D7F169_9CAUD</name>
<evidence type="ECO:0000313" key="2">
    <source>
        <dbReference type="Proteomes" id="UP000683011"/>
    </source>
</evidence>
<keyword evidence="2" id="KW-1185">Reference proteome</keyword>
<organism evidence="1 2">
    <name type="scientific">Flavobacterium phage vB_FspP_elemoB_14-3B</name>
    <dbReference type="NCBI Taxonomy" id="2743804"/>
    <lineage>
        <taxon>Viruses</taxon>
        <taxon>Duplodnaviria</taxon>
        <taxon>Heunggongvirae</taxon>
        <taxon>Uroviricota</taxon>
        <taxon>Caudoviricetes</taxon>
        <taxon>Elemovirus</taxon>
        <taxon>Elemovirus elemoB</taxon>
    </lineage>
</organism>
<sequence>MASSSTTLEDFINKKLGVTKDNKRPILIKPTKK</sequence>